<comment type="similarity">
    <text evidence="2">Belongs to the EspG family.</text>
</comment>
<dbReference type="InterPro" id="IPR025734">
    <property type="entry name" value="EspG"/>
</dbReference>
<protein>
    <submittedName>
        <fullName evidence="5">ESX secretion-associated protein EspG</fullName>
    </submittedName>
</protein>
<dbReference type="EMBL" id="CP045929">
    <property type="protein sequence ID" value="QGK68235.1"/>
    <property type="molecule type" value="Genomic_DNA"/>
</dbReference>
<accession>A0A5Q3Q9S3</accession>
<dbReference type="AlphaFoldDB" id="A0A5Q3Q9S3"/>
<keyword evidence="6" id="KW-1185">Reference proteome</keyword>
<dbReference type="Pfam" id="PF14011">
    <property type="entry name" value="ESX-1_EspG"/>
    <property type="match status" value="1"/>
</dbReference>
<gene>
    <name evidence="5" type="ORF">GIY23_00370</name>
</gene>
<dbReference type="KEGG" id="sace:GIY23_00370"/>
<dbReference type="Proteomes" id="UP000371041">
    <property type="component" value="Chromosome"/>
</dbReference>
<sequence>MAGGEITLSPHAAMFLSERMDLVPHPMLRVGRLPVSATEEDRLAATDEGRNHLRSIGLMDHNDLEPVVEDAWYALSRPPLAVGLATHSSRGPSYNAVFVDQGRTVLRARQADADDTEDIENIVLSRNNRVGLASNVTDTIGDLAPGRGASVSVPNEQIEQARRRAASGSGMQQAFSAARISRNDAQTLTDALSNQRTTEGVVTVRAYDERVRRVHKLPYNVQYFSNDTGSYTMEKKAGRDGREWFTLAPTDSRKLAAKVDEMVNELRR</sequence>
<organism evidence="5 6">
    <name type="scientific">Allosaccharopolyspora coralli</name>
    <dbReference type="NCBI Taxonomy" id="2665642"/>
    <lineage>
        <taxon>Bacteria</taxon>
        <taxon>Bacillati</taxon>
        <taxon>Actinomycetota</taxon>
        <taxon>Actinomycetes</taxon>
        <taxon>Pseudonocardiales</taxon>
        <taxon>Pseudonocardiaceae</taxon>
        <taxon>Allosaccharopolyspora</taxon>
    </lineage>
</organism>
<proteinExistence type="inferred from homology"/>
<keyword evidence="4" id="KW-0143">Chaperone</keyword>
<evidence type="ECO:0000256" key="4">
    <source>
        <dbReference type="ARBA" id="ARBA00023186"/>
    </source>
</evidence>
<evidence type="ECO:0000313" key="5">
    <source>
        <dbReference type="EMBL" id="QGK68235.1"/>
    </source>
</evidence>
<comment type="subcellular location">
    <subcellularLocation>
        <location evidence="1">Cytoplasm</location>
    </subcellularLocation>
</comment>
<keyword evidence="3" id="KW-0963">Cytoplasm</keyword>
<evidence type="ECO:0000256" key="1">
    <source>
        <dbReference type="ARBA" id="ARBA00004496"/>
    </source>
</evidence>
<name>A0A5Q3Q9S3_9PSEU</name>
<dbReference type="RefSeq" id="WP_154074844.1">
    <property type="nucleotide sequence ID" value="NZ_CP045929.1"/>
</dbReference>
<reference evidence="6" key="1">
    <citation type="submission" date="2019-11" db="EMBL/GenBank/DDBJ databases">
        <title>The complete genome sequence of Saccharopolyspora sp. E2A.</title>
        <authorList>
            <person name="Zhang G."/>
        </authorList>
    </citation>
    <scope>NUCLEOTIDE SEQUENCE [LARGE SCALE GENOMIC DNA]</scope>
    <source>
        <strain evidence="6">E2A</strain>
    </source>
</reference>
<evidence type="ECO:0000313" key="6">
    <source>
        <dbReference type="Proteomes" id="UP000371041"/>
    </source>
</evidence>
<evidence type="ECO:0000256" key="2">
    <source>
        <dbReference type="ARBA" id="ARBA00006411"/>
    </source>
</evidence>
<evidence type="ECO:0000256" key="3">
    <source>
        <dbReference type="ARBA" id="ARBA00022490"/>
    </source>
</evidence>